<feature type="region of interest" description="Disordered" evidence="4">
    <location>
        <begin position="1"/>
        <end position="20"/>
    </location>
</feature>
<dbReference type="PANTHER" id="PTHR33204">
    <property type="entry name" value="TRANSCRIPTIONAL REGULATOR, MARR FAMILY"/>
    <property type="match status" value="1"/>
</dbReference>
<keyword evidence="3" id="KW-0804">Transcription</keyword>
<feature type="domain" description="HTH hxlR-type" evidence="5">
    <location>
        <begin position="24"/>
        <end position="119"/>
    </location>
</feature>
<gene>
    <name evidence="6" type="ORF">RYS15_14545</name>
</gene>
<protein>
    <submittedName>
        <fullName evidence="6">Helix-turn-helix domain-containing protein</fullName>
    </submittedName>
</protein>
<dbReference type="Pfam" id="PF01638">
    <property type="entry name" value="HxlR"/>
    <property type="match status" value="1"/>
</dbReference>
<name>A0ABU3W032_9GAMM</name>
<evidence type="ECO:0000256" key="1">
    <source>
        <dbReference type="ARBA" id="ARBA00023015"/>
    </source>
</evidence>
<dbReference type="Gene3D" id="1.10.10.10">
    <property type="entry name" value="Winged helix-like DNA-binding domain superfamily/Winged helix DNA-binding domain"/>
    <property type="match status" value="1"/>
</dbReference>
<evidence type="ECO:0000256" key="2">
    <source>
        <dbReference type="ARBA" id="ARBA00023125"/>
    </source>
</evidence>
<proteinExistence type="predicted"/>
<accession>A0ABU3W032</accession>
<keyword evidence="2" id="KW-0238">DNA-binding</keyword>
<evidence type="ECO:0000256" key="4">
    <source>
        <dbReference type="SAM" id="MobiDB-lite"/>
    </source>
</evidence>
<dbReference type="SUPFAM" id="SSF46785">
    <property type="entry name" value="Winged helix' DNA-binding domain"/>
    <property type="match status" value="1"/>
</dbReference>
<dbReference type="PROSITE" id="PS51118">
    <property type="entry name" value="HTH_HXLR"/>
    <property type="match status" value="1"/>
</dbReference>
<dbReference type="InterPro" id="IPR002577">
    <property type="entry name" value="HTH_HxlR"/>
</dbReference>
<comment type="caution">
    <text evidence="6">The sequence shown here is derived from an EMBL/GenBank/DDBJ whole genome shotgun (WGS) entry which is preliminary data.</text>
</comment>
<dbReference type="Proteomes" id="UP001269819">
    <property type="component" value="Unassembled WGS sequence"/>
</dbReference>
<evidence type="ECO:0000256" key="3">
    <source>
        <dbReference type="ARBA" id="ARBA00023163"/>
    </source>
</evidence>
<organism evidence="6 7">
    <name type="scientific">Marinobacter xestospongiae</name>
    <dbReference type="NCBI Taxonomy" id="994319"/>
    <lineage>
        <taxon>Bacteria</taxon>
        <taxon>Pseudomonadati</taxon>
        <taxon>Pseudomonadota</taxon>
        <taxon>Gammaproteobacteria</taxon>
        <taxon>Pseudomonadales</taxon>
        <taxon>Marinobacteraceae</taxon>
        <taxon>Marinobacter</taxon>
    </lineage>
</organism>
<dbReference type="EMBL" id="JAWIIJ010000009">
    <property type="protein sequence ID" value="MDV2079905.1"/>
    <property type="molecule type" value="Genomic_DNA"/>
</dbReference>
<evidence type="ECO:0000259" key="5">
    <source>
        <dbReference type="PROSITE" id="PS51118"/>
    </source>
</evidence>
<dbReference type="RefSeq" id="WP_316974376.1">
    <property type="nucleotide sequence ID" value="NZ_JAWIIJ010000009.1"/>
</dbReference>
<keyword evidence="1" id="KW-0805">Transcription regulation</keyword>
<sequence>MDELSYCDPNKSEGQSSLPCDGPCPIERGMRLIGGKWTGSILWHLKDRPLRFNDLSRQIPAASRNMLNERLKYMEEKKLICRTVISERPIAVQYEITAFGSTALGFLDQIHLWAVEHDI</sequence>
<dbReference type="InterPro" id="IPR036388">
    <property type="entry name" value="WH-like_DNA-bd_sf"/>
</dbReference>
<dbReference type="InterPro" id="IPR036390">
    <property type="entry name" value="WH_DNA-bd_sf"/>
</dbReference>
<keyword evidence="7" id="KW-1185">Reference proteome</keyword>
<evidence type="ECO:0000313" key="6">
    <source>
        <dbReference type="EMBL" id="MDV2079905.1"/>
    </source>
</evidence>
<reference evidence="6 7" key="1">
    <citation type="submission" date="2023-10" db="EMBL/GenBank/DDBJ databases">
        <title>Characteristics and mechanism of a salt-tolerant marine origin heterotrophic nitrifying- aerobic denitrifying bacteria Marinobacter xestospongiae HN1.</title>
        <authorList>
            <person name="Qi R."/>
        </authorList>
    </citation>
    <scope>NUCLEOTIDE SEQUENCE [LARGE SCALE GENOMIC DNA]</scope>
    <source>
        <strain evidence="6 7">HN1</strain>
    </source>
</reference>
<evidence type="ECO:0000313" key="7">
    <source>
        <dbReference type="Proteomes" id="UP001269819"/>
    </source>
</evidence>